<dbReference type="SMART" id="SM00353">
    <property type="entry name" value="HLH"/>
    <property type="match status" value="1"/>
</dbReference>
<evidence type="ECO:0000256" key="6">
    <source>
        <dbReference type="SAM" id="Coils"/>
    </source>
</evidence>
<dbReference type="InterPro" id="IPR011598">
    <property type="entry name" value="bHLH_dom"/>
</dbReference>
<evidence type="ECO:0000256" key="1">
    <source>
        <dbReference type="ARBA" id="ARBA00004123"/>
    </source>
</evidence>
<dbReference type="GO" id="GO:0000978">
    <property type="term" value="F:RNA polymerase II cis-regulatory region sequence-specific DNA binding"/>
    <property type="evidence" value="ECO:0007669"/>
    <property type="project" value="TreeGrafter"/>
</dbReference>
<feature type="domain" description="BHLH" evidence="8">
    <location>
        <begin position="150"/>
        <end position="203"/>
    </location>
</feature>
<dbReference type="PANTHER" id="PTHR11969">
    <property type="entry name" value="MAX DIMERIZATION, MAD"/>
    <property type="match status" value="1"/>
</dbReference>
<feature type="non-terminal residue" evidence="9">
    <location>
        <position position="295"/>
    </location>
</feature>
<dbReference type="Proteomes" id="UP000285301">
    <property type="component" value="Unassembled WGS sequence"/>
</dbReference>
<organism evidence="9 10">
    <name type="scientific">Dinothrombium tinctorium</name>
    <dbReference type="NCBI Taxonomy" id="1965070"/>
    <lineage>
        <taxon>Eukaryota</taxon>
        <taxon>Metazoa</taxon>
        <taxon>Ecdysozoa</taxon>
        <taxon>Arthropoda</taxon>
        <taxon>Chelicerata</taxon>
        <taxon>Arachnida</taxon>
        <taxon>Acari</taxon>
        <taxon>Acariformes</taxon>
        <taxon>Trombidiformes</taxon>
        <taxon>Prostigmata</taxon>
        <taxon>Anystina</taxon>
        <taxon>Parasitengona</taxon>
        <taxon>Trombidioidea</taxon>
        <taxon>Trombidiidae</taxon>
        <taxon>Dinothrombium</taxon>
    </lineage>
</organism>
<dbReference type="Pfam" id="PF00010">
    <property type="entry name" value="HLH"/>
    <property type="match status" value="1"/>
</dbReference>
<feature type="region of interest" description="Disordered" evidence="7">
    <location>
        <begin position="117"/>
        <end position="151"/>
    </location>
</feature>
<sequence>MSLDTLLEAAKYLDKIEANGDVSNEYPPVANKQISSGGSNGSAGSIHMSGGHLRLDPNLPISFHFHTYSSQVPAPTTFVSGSNCLSFPVNSTNRRSASFSSHTEAASNQMMLIAAGMNSTPTGSRSYGRGRSRSSCSSAEGSTDKDVSNRHRELHKTLEKNRRAHLRDCFEQLKQQLPKSEYSEKKTSHINIIHCAIKYIQCLKRAEHDYELEKEKLERTKLHYQSLVTQLKEDLSQDCDVESILKEATDKVLSKGELFIVEGVKRAYDDDDQSDAEIIVDVDPVQDYDDETTTT</sequence>
<dbReference type="GO" id="GO:0000981">
    <property type="term" value="F:DNA-binding transcription factor activity, RNA polymerase II-specific"/>
    <property type="evidence" value="ECO:0007669"/>
    <property type="project" value="TreeGrafter"/>
</dbReference>
<keyword evidence="5" id="KW-0539">Nucleus</keyword>
<evidence type="ECO:0000256" key="2">
    <source>
        <dbReference type="ARBA" id="ARBA00023015"/>
    </source>
</evidence>
<dbReference type="EMBL" id="NCKU01001428">
    <property type="protein sequence ID" value="RWS12122.1"/>
    <property type="molecule type" value="Genomic_DNA"/>
</dbReference>
<dbReference type="OrthoDB" id="419455at2759"/>
<dbReference type="GO" id="GO:0046983">
    <property type="term" value="F:protein dimerization activity"/>
    <property type="evidence" value="ECO:0007669"/>
    <property type="project" value="InterPro"/>
</dbReference>
<dbReference type="PROSITE" id="PS50888">
    <property type="entry name" value="BHLH"/>
    <property type="match status" value="1"/>
</dbReference>
<dbReference type="GO" id="GO:0005634">
    <property type="term" value="C:nucleus"/>
    <property type="evidence" value="ECO:0007669"/>
    <property type="project" value="UniProtKB-SubCell"/>
</dbReference>
<dbReference type="Gene3D" id="4.10.280.10">
    <property type="entry name" value="Helix-loop-helix DNA-binding domain"/>
    <property type="match status" value="1"/>
</dbReference>
<keyword evidence="4" id="KW-0804">Transcription</keyword>
<keyword evidence="2" id="KW-0805">Transcription regulation</keyword>
<keyword evidence="6" id="KW-0175">Coiled coil</keyword>
<dbReference type="SUPFAM" id="SSF47459">
    <property type="entry name" value="HLH, helix-loop-helix DNA-binding domain"/>
    <property type="match status" value="1"/>
</dbReference>
<proteinExistence type="predicted"/>
<dbReference type="STRING" id="1965070.A0A443RA30"/>
<evidence type="ECO:0000256" key="4">
    <source>
        <dbReference type="ARBA" id="ARBA00023163"/>
    </source>
</evidence>
<protein>
    <recommendedName>
        <fullName evidence="8">BHLH domain-containing protein</fullName>
    </recommendedName>
</protein>
<dbReference type="InterPro" id="IPR036638">
    <property type="entry name" value="HLH_DNA-bd_sf"/>
</dbReference>
<dbReference type="PANTHER" id="PTHR11969:SF99">
    <property type="entry name" value="MAX-BINDING PROTEIN MNT"/>
    <property type="match status" value="1"/>
</dbReference>
<evidence type="ECO:0000259" key="8">
    <source>
        <dbReference type="PROSITE" id="PS50888"/>
    </source>
</evidence>
<dbReference type="AlphaFoldDB" id="A0A443RA30"/>
<accession>A0A443RA30</accession>
<gene>
    <name evidence="9" type="ORF">B4U79_12752</name>
</gene>
<feature type="compositionally biased region" description="Basic and acidic residues" evidence="7">
    <location>
        <begin position="142"/>
        <end position="151"/>
    </location>
</feature>
<keyword evidence="10" id="KW-1185">Reference proteome</keyword>
<reference evidence="9 10" key="1">
    <citation type="journal article" date="2018" name="Gigascience">
        <title>Genomes of trombidid mites reveal novel predicted allergens and laterally-transferred genes associated with secondary metabolism.</title>
        <authorList>
            <person name="Dong X."/>
            <person name="Chaisiri K."/>
            <person name="Xia D."/>
            <person name="Armstrong S.D."/>
            <person name="Fang Y."/>
            <person name="Donnelly M.J."/>
            <person name="Kadowaki T."/>
            <person name="McGarry J.W."/>
            <person name="Darby A.C."/>
            <person name="Makepeace B.L."/>
        </authorList>
    </citation>
    <scope>NUCLEOTIDE SEQUENCE [LARGE SCALE GENOMIC DNA]</scope>
    <source>
        <strain evidence="9">UoL-WK</strain>
    </source>
</reference>
<feature type="compositionally biased region" description="Low complexity" evidence="7">
    <location>
        <begin position="123"/>
        <end position="141"/>
    </location>
</feature>
<evidence type="ECO:0000313" key="9">
    <source>
        <dbReference type="EMBL" id="RWS12122.1"/>
    </source>
</evidence>
<name>A0A443RA30_9ACAR</name>
<evidence type="ECO:0000313" key="10">
    <source>
        <dbReference type="Proteomes" id="UP000285301"/>
    </source>
</evidence>
<keyword evidence="3" id="KW-0238">DNA-binding</keyword>
<evidence type="ECO:0000256" key="3">
    <source>
        <dbReference type="ARBA" id="ARBA00023125"/>
    </source>
</evidence>
<comment type="caution">
    <text evidence="9">The sequence shown here is derived from an EMBL/GenBank/DDBJ whole genome shotgun (WGS) entry which is preliminary data.</text>
</comment>
<feature type="coiled-coil region" evidence="6">
    <location>
        <begin position="200"/>
        <end position="234"/>
    </location>
</feature>
<evidence type="ECO:0000256" key="7">
    <source>
        <dbReference type="SAM" id="MobiDB-lite"/>
    </source>
</evidence>
<comment type="subcellular location">
    <subcellularLocation>
        <location evidence="1">Nucleus</location>
    </subcellularLocation>
</comment>
<evidence type="ECO:0000256" key="5">
    <source>
        <dbReference type="ARBA" id="ARBA00023242"/>
    </source>
</evidence>